<proteinExistence type="evidence at transcript level"/>
<evidence type="ECO:0000313" key="1">
    <source>
        <dbReference type="EMBL" id="BAN66198.1"/>
    </source>
</evidence>
<reference evidence="1" key="1">
    <citation type="journal article" date="2014" name="BMC Genomics">
        <title>The Babesia bovis gene and promoter model: an update from full-length EST analysis.</title>
        <authorList>
            <person name="Yamagishi J."/>
            <person name="Wakaguri H."/>
            <person name="Yokoyama N."/>
            <person name="Yamashita R."/>
            <person name="Suzuki Y."/>
            <person name="Xuan X."/>
            <person name="Igarashi I."/>
        </authorList>
    </citation>
    <scope>NUCLEOTIDE SEQUENCE</scope>
    <source>
        <strain evidence="1">Texas</strain>
    </source>
</reference>
<dbReference type="AlphaFoldDB" id="S6B3Y4"/>
<sequence length="74" mass="8655">MYNSRNLLDHAKYIEQTLRYATRFAAVDTSIQITCTSIQQKEMTTYSKKISMVCIHATYQFQHVVLSQHLKLTL</sequence>
<protein>
    <submittedName>
        <fullName evidence="1">Uncharacterized protein</fullName>
    </submittedName>
</protein>
<organism evidence="1">
    <name type="scientific">Babesia bovis</name>
    <dbReference type="NCBI Taxonomy" id="5865"/>
    <lineage>
        <taxon>Eukaryota</taxon>
        <taxon>Sar</taxon>
        <taxon>Alveolata</taxon>
        <taxon>Apicomplexa</taxon>
        <taxon>Aconoidasida</taxon>
        <taxon>Piroplasmida</taxon>
        <taxon>Babesiidae</taxon>
        <taxon>Babesia</taxon>
    </lineage>
</organism>
<dbReference type="EMBL" id="AK442404">
    <property type="protein sequence ID" value="BAN66198.1"/>
    <property type="molecule type" value="mRNA"/>
</dbReference>
<accession>S6B3Y4</accession>
<name>S6B3Y4_BABBO</name>